<dbReference type="RefSeq" id="WP_078116728.1">
    <property type="nucleotide sequence ID" value="NZ_MWMH01000007.1"/>
</dbReference>
<evidence type="ECO:0000313" key="3">
    <source>
        <dbReference type="Proteomes" id="UP000190959"/>
    </source>
</evidence>
<dbReference type="Proteomes" id="UP000190959">
    <property type="component" value="Unassembled WGS sequence"/>
</dbReference>
<dbReference type="AlphaFoldDB" id="A0A1S9N2K5"/>
<proteinExistence type="predicted"/>
<keyword evidence="1" id="KW-0812">Transmembrane</keyword>
<gene>
    <name evidence="2" type="ORF">CBEIBR21_19325</name>
</gene>
<organism evidence="2 3">
    <name type="scientific">Clostridium beijerinckii</name>
    <name type="common">Clostridium MP</name>
    <dbReference type="NCBI Taxonomy" id="1520"/>
    <lineage>
        <taxon>Bacteria</taxon>
        <taxon>Bacillati</taxon>
        <taxon>Bacillota</taxon>
        <taxon>Clostridia</taxon>
        <taxon>Eubacteriales</taxon>
        <taxon>Clostridiaceae</taxon>
        <taxon>Clostridium</taxon>
    </lineage>
</organism>
<name>A0A1S9N2K5_CLOBE</name>
<protein>
    <submittedName>
        <fullName evidence="2">Uncharacterized protein</fullName>
    </submittedName>
</protein>
<dbReference type="EMBL" id="MWMH01000007">
    <property type="protein sequence ID" value="OOP71748.1"/>
    <property type="molecule type" value="Genomic_DNA"/>
</dbReference>
<evidence type="ECO:0000313" key="2">
    <source>
        <dbReference type="EMBL" id="OOP71748.1"/>
    </source>
</evidence>
<keyword evidence="1" id="KW-0472">Membrane</keyword>
<evidence type="ECO:0000256" key="1">
    <source>
        <dbReference type="SAM" id="Phobius"/>
    </source>
</evidence>
<keyword evidence="1" id="KW-1133">Transmembrane helix</keyword>
<comment type="caution">
    <text evidence="2">The sequence shown here is derived from an EMBL/GenBank/DDBJ whole genome shotgun (WGS) entry which is preliminary data.</text>
</comment>
<accession>A0A1S9N2K5</accession>
<sequence>MKKLFKFIGVFLLIVVILISVFLYIQINKPYTEVIDINWSIKLPDSYKEIYSIESIASVHGDGERYHIFEYTKEDDIDQSLNWESNKDKSIEAEIDKVLSGLNVPKENMPNFQSDYKYYIEKKDGDSSKLYLIFMTDSKKLFVIEDIL</sequence>
<reference evidence="2 3" key="1">
    <citation type="submission" date="2017-02" db="EMBL/GenBank/DDBJ databases">
        <title>Genome sequence of Clostridium beijerinckii Br21.</title>
        <authorList>
            <person name="Fonseca B.C."/>
            <person name="Guazzaroni M.E."/>
            <person name="Riano-Pachon D.M."/>
            <person name="Reginatto V."/>
        </authorList>
    </citation>
    <scope>NUCLEOTIDE SEQUENCE [LARGE SCALE GENOMIC DNA]</scope>
    <source>
        <strain evidence="2 3">Br21</strain>
    </source>
</reference>
<feature type="transmembrane region" description="Helical" evidence="1">
    <location>
        <begin position="7"/>
        <end position="25"/>
    </location>
</feature>